<reference evidence="2" key="1">
    <citation type="journal article" date="2021" name="Proc. Natl. Acad. Sci. U.S.A.">
        <title>A Catalog of Tens of Thousands of Viruses from Human Metagenomes Reveals Hidden Associations with Chronic Diseases.</title>
        <authorList>
            <person name="Tisza M.J."/>
            <person name="Buck C.B."/>
        </authorList>
    </citation>
    <scope>NUCLEOTIDE SEQUENCE</scope>
    <source>
        <strain evidence="2">CtKm44</strain>
    </source>
</reference>
<protein>
    <recommendedName>
        <fullName evidence="1">Putative phage ssDNA-binding domain-containing protein</fullName>
    </recommendedName>
</protein>
<dbReference type="Pfam" id="PF24083">
    <property type="entry name" value="Phage_ssDNA_bind"/>
    <property type="match status" value="1"/>
</dbReference>
<name>A0A8S5LTS4_9CAUD</name>
<proteinExistence type="predicted"/>
<accession>A0A8S5LTS4</accession>
<sequence>MTKLLQASNHQIILEDVEFAFKPNFAGREERYNRAGDRYFNVVVSPEDAQILAEQYGVNVKLWEPKPRDDEMAKKMAENPDMYEPFHYFKVRVYTKFAIPSIALIFDDEGVSDIDVPLGAQERTFLTEDQFQMIDEMEMSCVDMTIRRREPSDEGTYARLDLKNAYIHVAPNPLERKYGY</sequence>
<evidence type="ECO:0000313" key="2">
    <source>
        <dbReference type="EMBL" id="DAD73406.1"/>
    </source>
</evidence>
<organism evidence="2">
    <name type="scientific">Siphoviridae sp. ctKm44</name>
    <dbReference type="NCBI Taxonomy" id="2826245"/>
    <lineage>
        <taxon>Viruses</taxon>
        <taxon>Duplodnaviria</taxon>
        <taxon>Heunggongvirae</taxon>
        <taxon>Uroviricota</taxon>
        <taxon>Caudoviricetes</taxon>
    </lineage>
</organism>
<dbReference type="InterPro" id="IPR057581">
    <property type="entry name" value="Phage_ssDNA_bind"/>
</dbReference>
<dbReference type="EMBL" id="BK014735">
    <property type="protein sequence ID" value="DAD73406.1"/>
    <property type="molecule type" value="Genomic_DNA"/>
</dbReference>
<evidence type="ECO:0000259" key="1">
    <source>
        <dbReference type="Pfam" id="PF24083"/>
    </source>
</evidence>
<feature type="domain" description="Putative phage ssDNA-binding" evidence="1">
    <location>
        <begin position="7"/>
        <end position="178"/>
    </location>
</feature>